<dbReference type="EMBL" id="CP041730">
    <property type="protein sequence ID" value="QDQ25782.1"/>
    <property type="molecule type" value="Genomic_DNA"/>
</dbReference>
<organism evidence="2 3">
    <name type="scientific">Chitinimonas arctica</name>
    <dbReference type="NCBI Taxonomy" id="2594795"/>
    <lineage>
        <taxon>Bacteria</taxon>
        <taxon>Pseudomonadati</taxon>
        <taxon>Pseudomonadota</taxon>
        <taxon>Betaproteobacteria</taxon>
        <taxon>Neisseriales</taxon>
        <taxon>Chitinibacteraceae</taxon>
        <taxon>Chitinimonas</taxon>
    </lineage>
</organism>
<dbReference type="KEGG" id="cari:FNU76_05130"/>
<proteinExistence type="predicted"/>
<dbReference type="PIRSF" id="PIRSF012318">
    <property type="entry name" value="UCP012318"/>
    <property type="match status" value="1"/>
</dbReference>
<dbReference type="InterPro" id="IPR009078">
    <property type="entry name" value="Ferritin-like_SF"/>
</dbReference>
<name>A0A516SCA6_9NEIS</name>
<evidence type="ECO:0000313" key="3">
    <source>
        <dbReference type="Proteomes" id="UP000317550"/>
    </source>
</evidence>
<reference evidence="3" key="1">
    <citation type="submission" date="2019-07" db="EMBL/GenBank/DDBJ databases">
        <title>Chitinimonas sp. nov., isolated from Ny-Alesund, arctica soil.</title>
        <authorList>
            <person name="Xu Q."/>
            <person name="Peng F."/>
        </authorList>
    </citation>
    <scope>NUCLEOTIDE SEQUENCE [LARGE SCALE GENOMIC DNA]</scope>
    <source>
        <strain evidence="3">R3-44</strain>
    </source>
</reference>
<evidence type="ECO:0000256" key="1">
    <source>
        <dbReference type="SAM" id="MobiDB-lite"/>
    </source>
</evidence>
<dbReference type="SUPFAM" id="SSF47240">
    <property type="entry name" value="Ferritin-like"/>
    <property type="match status" value="1"/>
</dbReference>
<dbReference type="PANTHER" id="PTHR42782:SF4">
    <property type="entry name" value="DUF455 DOMAIN-CONTAINING PROTEIN"/>
    <property type="match status" value="1"/>
</dbReference>
<accession>A0A516SCA6</accession>
<dbReference type="Pfam" id="PF04305">
    <property type="entry name" value="DUF455"/>
    <property type="match status" value="1"/>
</dbReference>
<dbReference type="Proteomes" id="UP000317550">
    <property type="component" value="Chromosome"/>
</dbReference>
<keyword evidence="3" id="KW-1185">Reference proteome</keyword>
<evidence type="ECO:0000313" key="2">
    <source>
        <dbReference type="EMBL" id="QDQ25782.1"/>
    </source>
</evidence>
<feature type="region of interest" description="Disordered" evidence="1">
    <location>
        <begin position="39"/>
        <end position="66"/>
    </location>
</feature>
<dbReference type="InterPro" id="IPR011197">
    <property type="entry name" value="UCP012318"/>
</dbReference>
<dbReference type="OrthoDB" id="6064519at2"/>
<dbReference type="RefSeq" id="WP_143856707.1">
    <property type="nucleotide sequence ID" value="NZ_CP041730.1"/>
</dbReference>
<dbReference type="PANTHER" id="PTHR42782">
    <property type="entry name" value="SI:CH73-314G15.3"/>
    <property type="match status" value="1"/>
</dbReference>
<dbReference type="InterPro" id="IPR007402">
    <property type="entry name" value="DUF455"/>
</dbReference>
<protein>
    <submittedName>
        <fullName evidence="2">Ferritin-like domain-containing protein</fullName>
    </submittedName>
</protein>
<dbReference type="CDD" id="cd00657">
    <property type="entry name" value="Ferritin_like"/>
    <property type="match status" value="1"/>
</dbReference>
<dbReference type="AlphaFoldDB" id="A0A516SCA6"/>
<gene>
    <name evidence="2" type="ORF">FNU76_05130</name>
</gene>
<feature type="compositionally biased region" description="Pro residues" evidence="1">
    <location>
        <begin position="42"/>
        <end position="63"/>
    </location>
</feature>
<sequence length="269" mass="29523">MAAPLFPAVREALCLTDPYAKADAAQAIWAAWQAGQLDHTAPPCPPPDQAGRPPRPQLVPPQAVPRRRLGTPAGRAALVHAITHIEFNAINLALDAAGRFHGLPRDYYGDWLRVAAEEAHHFRLLSNHLNSLAYAYGDFPAHDGLWVMAEKTAGDVLTRMTLVPRLLEARGLDVTPAMQARLLAAGDRTAAGLLDIIFRDEVGHVAVGNRWFRWLCAERGLDPAETFRDHLVKFEVSRNIGELNIEARLQAGFELDELAVLQAYALSAE</sequence>